<protein>
    <submittedName>
        <fullName evidence="1">Uncharacterized protein</fullName>
    </submittedName>
</protein>
<accession>A0ABN7R8G8</accession>
<dbReference type="RefSeq" id="WP_215234379.1">
    <property type="nucleotide sequence ID" value="NZ_CAJRAU010000004.1"/>
</dbReference>
<sequence>MGKKIKVYESFEALDADQLRQNIESTLEERWEKFWQLRKFHKELFPESVKSNVSLNGKKKIIISKPEWI</sequence>
<dbReference type="Proteomes" id="UP000679725">
    <property type="component" value="Unassembled WGS sequence"/>
</dbReference>
<comment type="caution">
    <text evidence="1">The sequence shown here is derived from an EMBL/GenBank/DDBJ whole genome shotgun (WGS) entry which is preliminary data.</text>
</comment>
<proteinExistence type="predicted"/>
<organism evidence="1 2">
    <name type="scientific">Dyadobacter linearis</name>
    <dbReference type="NCBI Taxonomy" id="2823330"/>
    <lineage>
        <taxon>Bacteria</taxon>
        <taxon>Pseudomonadati</taxon>
        <taxon>Bacteroidota</taxon>
        <taxon>Cytophagia</taxon>
        <taxon>Cytophagales</taxon>
        <taxon>Spirosomataceae</taxon>
        <taxon>Dyadobacter</taxon>
    </lineage>
</organism>
<name>A0ABN7R8G8_9BACT</name>
<evidence type="ECO:0000313" key="2">
    <source>
        <dbReference type="Proteomes" id="UP000679725"/>
    </source>
</evidence>
<keyword evidence="2" id="KW-1185">Reference proteome</keyword>
<dbReference type="EMBL" id="CAJRAU010000004">
    <property type="protein sequence ID" value="CAG5070498.1"/>
    <property type="molecule type" value="Genomic_DNA"/>
</dbReference>
<reference evidence="1 2" key="1">
    <citation type="submission" date="2021-04" db="EMBL/GenBank/DDBJ databases">
        <authorList>
            <person name="Rodrigo-Torres L."/>
            <person name="Arahal R. D."/>
            <person name="Lucena T."/>
        </authorList>
    </citation>
    <scope>NUCLEOTIDE SEQUENCE [LARGE SCALE GENOMIC DNA]</scope>
    <source>
        <strain evidence="1 2">CECT 9623</strain>
    </source>
</reference>
<evidence type="ECO:0000313" key="1">
    <source>
        <dbReference type="EMBL" id="CAG5070498.1"/>
    </source>
</evidence>
<gene>
    <name evidence="1" type="ORF">DYBT9623_03043</name>
</gene>